<name>A0A174ER59_9FIRM</name>
<dbReference type="AlphaFoldDB" id="A0A174ER59"/>
<protein>
    <submittedName>
        <fullName evidence="2">Hydantoin racemase</fullName>
    </submittedName>
</protein>
<accession>A0A174ER59</accession>
<gene>
    <name evidence="2" type="ORF">ERS852491_02087</name>
</gene>
<comment type="similarity">
    <text evidence="1">Belongs to the HyuE racemase family.</text>
</comment>
<dbReference type="OrthoDB" id="9791723at2"/>
<evidence type="ECO:0000313" key="2">
    <source>
        <dbReference type="EMBL" id="CUO40001.1"/>
    </source>
</evidence>
<dbReference type="PANTHER" id="PTHR28047">
    <property type="entry name" value="PROTEIN DCG1"/>
    <property type="match status" value="1"/>
</dbReference>
<organism evidence="2 3">
    <name type="scientific">Faecalicatena contorta</name>
    <dbReference type="NCBI Taxonomy" id="39482"/>
    <lineage>
        <taxon>Bacteria</taxon>
        <taxon>Bacillati</taxon>
        <taxon>Bacillota</taxon>
        <taxon>Clostridia</taxon>
        <taxon>Lachnospirales</taxon>
        <taxon>Lachnospiraceae</taxon>
        <taxon>Faecalicatena</taxon>
    </lineage>
</organism>
<evidence type="ECO:0000313" key="3">
    <source>
        <dbReference type="Proteomes" id="UP000095544"/>
    </source>
</evidence>
<reference evidence="2 3" key="1">
    <citation type="submission" date="2015-09" db="EMBL/GenBank/DDBJ databases">
        <authorList>
            <consortium name="Pathogen Informatics"/>
        </authorList>
    </citation>
    <scope>NUCLEOTIDE SEQUENCE [LARGE SCALE GENOMIC DNA]</scope>
    <source>
        <strain evidence="2 3">2789STDY5834876</strain>
    </source>
</reference>
<dbReference type="RefSeq" id="WP_055152939.1">
    <property type="nucleotide sequence ID" value="NZ_CYZU01000017.1"/>
</dbReference>
<dbReference type="InterPro" id="IPR053714">
    <property type="entry name" value="Iso_Racemase_Enz_sf"/>
</dbReference>
<dbReference type="Gene3D" id="3.40.50.12500">
    <property type="match status" value="1"/>
</dbReference>
<dbReference type="InterPro" id="IPR015942">
    <property type="entry name" value="Asp/Glu/hydantoin_racemase"/>
</dbReference>
<evidence type="ECO:0000256" key="1">
    <source>
        <dbReference type="ARBA" id="ARBA00038414"/>
    </source>
</evidence>
<dbReference type="GO" id="GO:0047661">
    <property type="term" value="F:amino-acid racemase activity"/>
    <property type="evidence" value="ECO:0007669"/>
    <property type="project" value="InterPro"/>
</dbReference>
<dbReference type="Proteomes" id="UP000095544">
    <property type="component" value="Unassembled WGS sequence"/>
</dbReference>
<sequence length="236" mass="25654">MKLLDIIPVTGAGVITPEMERYINQYLSTDTQIDVVQITKGTPSIECEYDEAMCAPDIIEHCIEAEKAGYEGVFINCFGDPGVRAARERVNIPVVGGFEPVMHLAMGLADRIGIVTVLPNVLPLIKGNIAKAHLDGRIACVRSIDIPVLDLSSHEKLCNALYAESLMAIREDGAEVIVLGCTAMVDVTETVQARLHAAGYEICVLEAAQSAVMMLELNVRMGLKQSRITYMPVPEK</sequence>
<dbReference type="STRING" id="39482.ERS852491_02087"/>
<dbReference type="Pfam" id="PF01177">
    <property type="entry name" value="Asp_Glu_race"/>
    <property type="match status" value="1"/>
</dbReference>
<proteinExistence type="inferred from homology"/>
<dbReference type="PANTHER" id="PTHR28047:SF5">
    <property type="entry name" value="PROTEIN DCG1"/>
    <property type="match status" value="1"/>
</dbReference>
<dbReference type="EMBL" id="CYZU01000017">
    <property type="protein sequence ID" value="CUO40001.1"/>
    <property type="molecule type" value="Genomic_DNA"/>
</dbReference>
<dbReference type="InterPro" id="IPR052186">
    <property type="entry name" value="Hydantoin_racemase-like"/>
</dbReference>